<dbReference type="EMBL" id="JAZHFS010000054">
    <property type="protein sequence ID" value="MEF2115364.1"/>
    <property type="molecule type" value="Genomic_DNA"/>
</dbReference>
<comment type="caution">
    <text evidence="1">The sequence shown here is derived from an EMBL/GenBank/DDBJ whole genome shotgun (WGS) entry which is preliminary data.</text>
</comment>
<dbReference type="RefSeq" id="WP_216256028.1">
    <property type="nucleotide sequence ID" value="NZ_JAZHFS010000054.1"/>
</dbReference>
<reference evidence="1 2" key="1">
    <citation type="submission" date="2023-11" db="EMBL/GenBank/DDBJ databases">
        <title>Draft genome sequence of a psychrophilic Clostridium strain from permafrost water brine.</title>
        <authorList>
            <person name="Shcherbakova V.A."/>
            <person name="Trubitsyn V.E."/>
            <person name="Zakharyuk A.G."/>
        </authorList>
    </citation>
    <scope>NUCLEOTIDE SEQUENCE [LARGE SCALE GENOMIC DNA]</scope>
    <source>
        <strain evidence="1 2">14F</strain>
    </source>
</reference>
<evidence type="ECO:0000313" key="1">
    <source>
        <dbReference type="EMBL" id="MEF2115364.1"/>
    </source>
</evidence>
<protein>
    <recommendedName>
        <fullName evidence="3">Group-specific protein</fullName>
    </recommendedName>
</protein>
<dbReference type="Proteomes" id="UP001498469">
    <property type="component" value="Unassembled WGS sequence"/>
</dbReference>
<proteinExistence type="predicted"/>
<accession>A0ABU7UWD1</accession>
<keyword evidence="2" id="KW-1185">Reference proteome</keyword>
<evidence type="ECO:0000313" key="2">
    <source>
        <dbReference type="Proteomes" id="UP001498469"/>
    </source>
</evidence>
<organism evidence="1 2">
    <name type="scientific">Clostridium frigoriphilum</name>
    <dbReference type="NCBI Taxonomy" id="443253"/>
    <lineage>
        <taxon>Bacteria</taxon>
        <taxon>Bacillati</taxon>
        <taxon>Bacillota</taxon>
        <taxon>Clostridia</taxon>
        <taxon>Eubacteriales</taxon>
        <taxon>Clostridiaceae</taxon>
        <taxon>Clostridium</taxon>
    </lineage>
</organism>
<evidence type="ECO:0008006" key="3">
    <source>
        <dbReference type="Google" id="ProtNLM"/>
    </source>
</evidence>
<name>A0ABU7UWD1_9CLOT</name>
<gene>
    <name evidence="1" type="ORF">SJI18_24145</name>
</gene>
<sequence length="170" mass="20453">MKYKPEYAENIIVGVNFNSEFNWYVTDKELWILDQVKWINDYNDNGIHCEVLEDFSERFDMPIVSEENANIFLKYIEDYKTNYGELMVLVKNKDIEETILELSPSLFVDFDKKRLYSCYPEPLRFEKYIPKGWVGKIEDFSRYIPCSKVYWIIDGVDVIKQVYNKEVENF</sequence>